<evidence type="ECO:0000256" key="1">
    <source>
        <dbReference type="SAM" id="Phobius"/>
    </source>
</evidence>
<gene>
    <name evidence="2" type="ORF">EZ242_08255</name>
</gene>
<dbReference type="EMBL" id="SMLL01000003">
    <property type="protein sequence ID" value="TFZ01361.1"/>
    <property type="molecule type" value="Genomic_DNA"/>
</dbReference>
<dbReference type="RefSeq" id="WP_135284659.1">
    <property type="nucleotide sequence ID" value="NZ_SMLL01000003.1"/>
</dbReference>
<dbReference type="OrthoDB" id="8920425at2"/>
<accession>A0A4Z0BRA7</accession>
<organism evidence="2 3">
    <name type="scientific">Ramlibacter rhizophilus</name>
    <dbReference type="NCBI Taxonomy" id="1781167"/>
    <lineage>
        <taxon>Bacteria</taxon>
        <taxon>Pseudomonadati</taxon>
        <taxon>Pseudomonadota</taxon>
        <taxon>Betaproteobacteria</taxon>
        <taxon>Burkholderiales</taxon>
        <taxon>Comamonadaceae</taxon>
        <taxon>Ramlibacter</taxon>
    </lineage>
</organism>
<keyword evidence="1" id="KW-1133">Transmembrane helix</keyword>
<reference evidence="2 3" key="1">
    <citation type="submission" date="2019-03" db="EMBL/GenBank/DDBJ databases">
        <title>Ramlibacter rhizophilus CCTCC AB2015357, whole genome shotgun sequence.</title>
        <authorList>
            <person name="Zhang X."/>
            <person name="Feng G."/>
            <person name="Zhu H."/>
        </authorList>
    </citation>
    <scope>NUCLEOTIDE SEQUENCE [LARGE SCALE GENOMIC DNA]</scope>
    <source>
        <strain evidence="2 3">CCTCC AB2015357</strain>
    </source>
</reference>
<dbReference type="Proteomes" id="UP000297564">
    <property type="component" value="Unassembled WGS sequence"/>
</dbReference>
<evidence type="ECO:0000313" key="3">
    <source>
        <dbReference type="Proteomes" id="UP000297564"/>
    </source>
</evidence>
<feature type="transmembrane region" description="Helical" evidence="1">
    <location>
        <begin position="133"/>
        <end position="150"/>
    </location>
</feature>
<name>A0A4Z0BRA7_9BURK</name>
<protein>
    <submittedName>
        <fullName evidence="2">Uncharacterized protein</fullName>
    </submittedName>
</protein>
<sequence>MRDDSRGLRVRRLHKELEDLLRPHVATVRALEVEAGIQDEADRLRAAVLDADSPHGIRAERAGPIDFEALYAREADRARSAIRDLYFDIPERGLRRQLLDEHRRLDEVRASHGRDELQQAARELQRATRAARYPGWVPGVSVGGLAYVLGSQFAPPLPVALGALGLGLGLAWMVGRRLLAELARAQATYHYLHRDKRLRDLYPLTFSWEEANTGLRDRLCDGQSAYENLKRFLEMERQREERSEC</sequence>
<evidence type="ECO:0000313" key="2">
    <source>
        <dbReference type="EMBL" id="TFZ01361.1"/>
    </source>
</evidence>
<feature type="transmembrane region" description="Helical" evidence="1">
    <location>
        <begin position="156"/>
        <end position="174"/>
    </location>
</feature>
<proteinExistence type="predicted"/>
<dbReference type="AlphaFoldDB" id="A0A4Z0BRA7"/>
<keyword evidence="1" id="KW-0812">Transmembrane</keyword>
<keyword evidence="3" id="KW-1185">Reference proteome</keyword>
<keyword evidence="1" id="KW-0472">Membrane</keyword>
<comment type="caution">
    <text evidence="2">The sequence shown here is derived from an EMBL/GenBank/DDBJ whole genome shotgun (WGS) entry which is preliminary data.</text>
</comment>